<dbReference type="PROSITE" id="PS51669">
    <property type="entry name" value="4FE4S_MOW_BIS_MGD"/>
    <property type="match status" value="1"/>
</dbReference>
<keyword evidence="2" id="KW-0479">Metal-binding</keyword>
<protein>
    <submittedName>
        <fullName evidence="7">Molybdopterin-dependent oxidoreductase</fullName>
    </submittedName>
</protein>
<dbReference type="EMBL" id="VMNW02000031">
    <property type="protein sequence ID" value="KAA9159099.1"/>
    <property type="molecule type" value="Genomic_DNA"/>
</dbReference>
<evidence type="ECO:0000313" key="8">
    <source>
        <dbReference type="Proteomes" id="UP000319769"/>
    </source>
</evidence>
<dbReference type="InterPro" id="IPR006963">
    <property type="entry name" value="Mopterin_OxRdtase_4Fe-4S_dom"/>
</dbReference>
<dbReference type="Gene3D" id="2.20.25.90">
    <property type="entry name" value="ADC-like domains"/>
    <property type="match status" value="1"/>
</dbReference>
<dbReference type="RefSeq" id="WP_150980438.1">
    <property type="nucleotide sequence ID" value="NZ_VMNW02000031.1"/>
</dbReference>
<dbReference type="Pfam" id="PF00384">
    <property type="entry name" value="Molybdopterin"/>
    <property type="match status" value="1"/>
</dbReference>
<dbReference type="SMART" id="SM00926">
    <property type="entry name" value="Molybdop_Fe4S4"/>
    <property type="match status" value="1"/>
</dbReference>
<dbReference type="GO" id="GO:0051539">
    <property type="term" value="F:4 iron, 4 sulfur cluster binding"/>
    <property type="evidence" value="ECO:0007669"/>
    <property type="project" value="UniProtKB-KW"/>
</dbReference>
<organism evidence="7 8">
    <name type="scientific">Amycolatopsis acidicola</name>
    <dbReference type="NCBI Taxonomy" id="2596893"/>
    <lineage>
        <taxon>Bacteria</taxon>
        <taxon>Bacillati</taxon>
        <taxon>Actinomycetota</taxon>
        <taxon>Actinomycetes</taxon>
        <taxon>Pseudonocardiales</taxon>
        <taxon>Pseudonocardiaceae</taxon>
        <taxon>Amycolatopsis</taxon>
    </lineage>
</organism>
<keyword evidence="3" id="KW-0560">Oxidoreductase</keyword>
<evidence type="ECO:0000259" key="6">
    <source>
        <dbReference type="PROSITE" id="PS51669"/>
    </source>
</evidence>
<keyword evidence="8" id="KW-1185">Reference proteome</keyword>
<dbReference type="SUPFAM" id="SSF53706">
    <property type="entry name" value="Formate dehydrogenase/DMSO reductase, domains 1-3"/>
    <property type="match status" value="1"/>
</dbReference>
<proteinExistence type="predicted"/>
<dbReference type="Gene3D" id="2.40.40.20">
    <property type="match status" value="1"/>
</dbReference>
<dbReference type="InterPro" id="IPR009010">
    <property type="entry name" value="Asp_de-COase-like_dom_sf"/>
</dbReference>
<dbReference type="Pfam" id="PF04879">
    <property type="entry name" value="Molybdop_Fe4S4"/>
    <property type="match status" value="1"/>
</dbReference>
<evidence type="ECO:0000256" key="3">
    <source>
        <dbReference type="ARBA" id="ARBA00023002"/>
    </source>
</evidence>
<dbReference type="PANTHER" id="PTHR43105">
    <property type="entry name" value="RESPIRATORY NITRATE REDUCTASE"/>
    <property type="match status" value="1"/>
</dbReference>
<keyword evidence="1" id="KW-0004">4Fe-4S</keyword>
<dbReference type="GO" id="GO:0016020">
    <property type="term" value="C:membrane"/>
    <property type="evidence" value="ECO:0007669"/>
    <property type="project" value="TreeGrafter"/>
</dbReference>
<keyword evidence="4" id="KW-0408">Iron</keyword>
<accession>A0A5N0V4W3</accession>
<evidence type="ECO:0000313" key="7">
    <source>
        <dbReference type="EMBL" id="KAA9159099.1"/>
    </source>
</evidence>
<dbReference type="GO" id="GO:0016491">
    <property type="term" value="F:oxidoreductase activity"/>
    <property type="evidence" value="ECO:0007669"/>
    <property type="project" value="UniProtKB-KW"/>
</dbReference>
<dbReference type="GO" id="GO:0046872">
    <property type="term" value="F:metal ion binding"/>
    <property type="evidence" value="ECO:0007669"/>
    <property type="project" value="UniProtKB-KW"/>
</dbReference>
<dbReference type="InterPro" id="IPR006657">
    <property type="entry name" value="MoPterin_dinucl-bd_dom"/>
</dbReference>
<dbReference type="Pfam" id="PF01568">
    <property type="entry name" value="Molydop_binding"/>
    <property type="match status" value="1"/>
</dbReference>
<dbReference type="SUPFAM" id="SSF50692">
    <property type="entry name" value="ADC-like"/>
    <property type="match status" value="1"/>
</dbReference>
<dbReference type="OrthoDB" id="7376058at2"/>
<evidence type="ECO:0000256" key="5">
    <source>
        <dbReference type="ARBA" id="ARBA00023014"/>
    </source>
</evidence>
<dbReference type="Gene3D" id="3.40.228.10">
    <property type="entry name" value="Dimethylsulfoxide Reductase, domain 2"/>
    <property type="match status" value="1"/>
</dbReference>
<dbReference type="AlphaFoldDB" id="A0A5N0V4W3"/>
<name>A0A5N0V4W3_9PSEU</name>
<gene>
    <name evidence="7" type="ORF">FPZ12_021370</name>
</gene>
<dbReference type="InterPro" id="IPR006656">
    <property type="entry name" value="Mopterin_OxRdtase"/>
</dbReference>
<evidence type="ECO:0000256" key="1">
    <source>
        <dbReference type="ARBA" id="ARBA00022485"/>
    </source>
</evidence>
<reference evidence="7" key="1">
    <citation type="submission" date="2019-09" db="EMBL/GenBank/DDBJ databases">
        <authorList>
            <person name="Teo W.F.A."/>
            <person name="Duangmal K."/>
        </authorList>
    </citation>
    <scope>NUCLEOTIDE SEQUENCE [LARGE SCALE GENOMIC DNA]</scope>
    <source>
        <strain evidence="7">K81G1</strain>
    </source>
</reference>
<keyword evidence="5" id="KW-0411">Iron-sulfur</keyword>
<dbReference type="Gene3D" id="3.40.50.740">
    <property type="match status" value="1"/>
</dbReference>
<evidence type="ECO:0000256" key="4">
    <source>
        <dbReference type="ARBA" id="ARBA00023004"/>
    </source>
</evidence>
<dbReference type="Proteomes" id="UP000319769">
    <property type="component" value="Unassembled WGS sequence"/>
</dbReference>
<dbReference type="GO" id="GO:0043546">
    <property type="term" value="F:molybdopterin cofactor binding"/>
    <property type="evidence" value="ECO:0007669"/>
    <property type="project" value="InterPro"/>
</dbReference>
<dbReference type="InterPro" id="IPR050123">
    <property type="entry name" value="Prok_molybdopt-oxidoreductase"/>
</dbReference>
<sequence length="734" mass="78656">MHRTKHRLCPLCEASCGLLVTVSPSGSLAAVDPNPADLLSAGHSCAKGLGLAAIDNDPDRLRTPLIKRNGRFEPAGWDEAFDEIARRLPPLLAEDRNAVAIYTGNPASFNLDHQLYQGTLLVSLGTRNVYSPSMLDTMPKHYTLAALFGTGMSFPVPDIDRTRLLVILGSNPLVSNGSTMSAPGMAGRLRALQERGGRFVVVDPAATRTARAADLHIPILPGADACFLLGTLSVIVRENLVDLGRAADFVDGLDTIRELAKRYPPEVVAPVCGVDEHTITTLARDIATSEAAAVHGRIGTCTQEFGTLASWLVDVLNIVTGNLDREGGVMFTLPPAGGPTTWPASRKGWPHGRWKSRVRGHPEMVGEFPAACLAEEIDTEGPGRIRALITVAGNPARSVPNSARLEKALGTLDFMISVDAYLNETTRHADVLLPPPRLATRGQMGLTTNLYSVRNVARYSAPVTEHGPHEMPEWQTILRLAAIARGESTRPIGELDHEAAVSAARRAAKLTGRDVDQVLAAVEPRTGPERLLDMRVRSGPYGDRFGQVPGGLTLADLEAAPDGIDFGPLRPRLPEVLRTPNGRIQLAPEELVADLARLDEGLTRRRTGLVLINRRQVRTLNSWLHNALPQPDAGHYALFVNPRDAAARSLSDGDLARVRTNAGEVTVEVRTTTEVREGVVSLPHGWGHDGGSLGVPAAEAVPGANVNLLVDDVFLEPLTGTAVLNGFPVEVEPA</sequence>
<comment type="caution">
    <text evidence="7">The sequence shown here is derived from an EMBL/GenBank/DDBJ whole genome shotgun (WGS) entry which is preliminary data.</text>
</comment>
<dbReference type="PANTHER" id="PTHR43105:SF9">
    <property type="entry name" value="NADPH-FE(3+) OXIDOREDUCTASE SUBUNIT ALPHA"/>
    <property type="match status" value="1"/>
</dbReference>
<evidence type="ECO:0000256" key="2">
    <source>
        <dbReference type="ARBA" id="ARBA00022723"/>
    </source>
</evidence>
<feature type="domain" description="4Fe-4S Mo/W bis-MGD-type" evidence="6">
    <location>
        <begin position="2"/>
        <end position="59"/>
    </location>
</feature>